<dbReference type="NCBIfam" id="NF003220">
    <property type="entry name" value="PRK04192.1"/>
    <property type="match status" value="1"/>
</dbReference>
<dbReference type="GO" id="GO:0046933">
    <property type="term" value="F:proton-transporting ATP synthase activity, rotational mechanism"/>
    <property type="evidence" value="ECO:0007669"/>
    <property type="project" value="UniProtKB-UniRule"/>
</dbReference>
<keyword evidence="13" id="KW-1185">Reference proteome</keyword>
<comment type="function">
    <text evidence="7">Produces ATP from ADP in the presence of a proton gradient across the membrane. The V-type alpha chain is a catalytic subunit.</text>
</comment>
<dbReference type="HAMAP" id="MF_00309">
    <property type="entry name" value="ATP_synth_A_arch"/>
    <property type="match status" value="1"/>
</dbReference>
<comment type="catalytic activity">
    <reaction evidence="7">
        <text>ATP + H2O + 4 H(+)(in) = ADP + phosphate + 5 H(+)(out)</text>
        <dbReference type="Rhea" id="RHEA:57720"/>
        <dbReference type="ChEBI" id="CHEBI:15377"/>
        <dbReference type="ChEBI" id="CHEBI:15378"/>
        <dbReference type="ChEBI" id="CHEBI:30616"/>
        <dbReference type="ChEBI" id="CHEBI:43474"/>
        <dbReference type="ChEBI" id="CHEBI:456216"/>
        <dbReference type="EC" id="7.1.2.2"/>
    </reaction>
</comment>
<evidence type="ECO:0000256" key="6">
    <source>
        <dbReference type="ARBA" id="ARBA00023065"/>
    </source>
</evidence>
<organism evidence="12 13">
    <name type="scientific">Vagococcus elongatus</name>
    <dbReference type="NCBI Taxonomy" id="180344"/>
    <lineage>
        <taxon>Bacteria</taxon>
        <taxon>Bacillati</taxon>
        <taxon>Bacillota</taxon>
        <taxon>Bacilli</taxon>
        <taxon>Lactobacillales</taxon>
        <taxon>Enterococcaceae</taxon>
        <taxon>Vagococcus</taxon>
    </lineage>
</organism>
<evidence type="ECO:0000256" key="7">
    <source>
        <dbReference type="HAMAP-Rule" id="MF_00309"/>
    </source>
</evidence>
<sequence length="595" mass="67150">MQDGQIIKVSGPLVVANGIKNARLFDTVLVSDLELLGEIIEVNDDKVSIQVYEETSGIKLGEKVVSQHRPLSVELGPGLLSSMLDGIGRDLKEFAAQEGYYLTRGSKITTLNDKRKWYFHPIATIGQRVIPGDYLGYVMENKFKHYILVPEGVAGVVNWIADGEYTIIERIATVLKDDEQEQGVVMRQYWPIRKQRPYKGKGLPEVPLVTGQRVIDTFFPVAKGGTACIPGPFGSGKTVVQHQLAKWSNSDVVVYIGCGERGNEMTDVLYEFPELIDPKTKEPLMNKTVLIANTSNMPVAAREASIYTGITIAEYFRDMGYDVSLMADSTSRWAEALREMSGRLQEMPGDEGYPAYLASRLAQVYERAGIVKCLGEKTREGSVTMIGAVSPAGGDLSEPVTQATLRVAKVFWALDSSLAYARHFPAIDWLESYSLYQERVDHYMRRQVNRNFPKYRKRAMALLKEEQQLQEVVQLIGKDGLSDFEVLKLEIARMLREDFLQQNAFVEEDMFTSHTKQMLMLTCIMEFFAEARDALMHEHVYIADILNGESIQKIGQMKYIDETHLDKIRQIIKENEEELSQIAESLKEDQIIEGI</sequence>
<dbReference type="Pfam" id="PF16886">
    <property type="entry name" value="ATP-synt_ab_Xtn"/>
    <property type="match status" value="1"/>
</dbReference>
<evidence type="ECO:0000313" key="13">
    <source>
        <dbReference type="Proteomes" id="UP000287605"/>
    </source>
</evidence>
<feature type="binding site" evidence="7">
    <location>
        <begin position="231"/>
        <end position="238"/>
    </location>
    <ligand>
        <name>ATP</name>
        <dbReference type="ChEBI" id="CHEBI:30616"/>
    </ligand>
</feature>
<dbReference type="InterPro" id="IPR036121">
    <property type="entry name" value="ATPase_F1/V1/A1_a/bsu_N_sf"/>
</dbReference>
<feature type="domain" description="ATPase F1/V1/A1 complex alpha/beta subunit nucleotide-binding" evidence="8">
    <location>
        <begin position="211"/>
        <end position="434"/>
    </location>
</feature>
<comment type="caution">
    <text evidence="12">The sequence shown here is derived from an EMBL/GenBank/DDBJ whole genome shotgun (WGS) entry which is preliminary data.</text>
</comment>
<dbReference type="InterPro" id="IPR023366">
    <property type="entry name" value="ATP_synth_asu-like_sf"/>
</dbReference>
<evidence type="ECO:0000256" key="4">
    <source>
        <dbReference type="ARBA" id="ARBA00022840"/>
    </source>
</evidence>
<evidence type="ECO:0000259" key="10">
    <source>
        <dbReference type="Pfam" id="PF16886"/>
    </source>
</evidence>
<feature type="domain" description="ATP synthase A/B type C-terminal" evidence="11">
    <location>
        <begin position="443"/>
        <end position="538"/>
    </location>
</feature>
<dbReference type="Pfam" id="PF22919">
    <property type="entry name" value="ATP-synt_VA_C"/>
    <property type="match status" value="1"/>
</dbReference>
<evidence type="ECO:0000259" key="11">
    <source>
        <dbReference type="Pfam" id="PF22919"/>
    </source>
</evidence>
<dbReference type="SUPFAM" id="SSF52540">
    <property type="entry name" value="P-loop containing nucleoside triphosphate hydrolases"/>
    <property type="match status" value="1"/>
</dbReference>
<dbReference type="InterPro" id="IPR031686">
    <property type="entry name" value="ATP-synth_a_Xtn"/>
</dbReference>
<protein>
    <recommendedName>
        <fullName evidence="7">V-type ATP synthase alpha chain</fullName>
        <ecNumber evidence="7">7.1.2.2</ecNumber>
    </recommendedName>
    <alternativeName>
        <fullName evidence="7">V-ATPase subunit A</fullName>
    </alternativeName>
</protein>
<accession>A0A430AZL3</accession>
<dbReference type="InterPro" id="IPR004100">
    <property type="entry name" value="ATPase_F1/V1/A1_a/bsu_N"/>
</dbReference>
<reference evidence="12 13" key="1">
    <citation type="submission" date="2017-05" db="EMBL/GenBank/DDBJ databases">
        <title>Vagococcus spp. assemblies.</title>
        <authorList>
            <person name="Gulvik C.A."/>
        </authorList>
    </citation>
    <scope>NUCLEOTIDE SEQUENCE [LARGE SCALE GENOMIC DNA]</scope>
    <source>
        <strain evidence="12 13">CCUG 51432</strain>
    </source>
</reference>
<dbReference type="GO" id="GO:0046961">
    <property type="term" value="F:proton-transporting ATPase activity, rotational mechanism"/>
    <property type="evidence" value="ECO:0007669"/>
    <property type="project" value="InterPro"/>
</dbReference>
<dbReference type="InterPro" id="IPR020003">
    <property type="entry name" value="ATPase_a/bsu_AS"/>
</dbReference>
<dbReference type="GO" id="GO:0045259">
    <property type="term" value="C:proton-transporting ATP synthase complex"/>
    <property type="evidence" value="ECO:0007669"/>
    <property type="project" value="UniProtKB-ARBA"/>
</dbReference>
<dbReference type="InterPro" id="IPR000194">
    <property type="entry name" value="ATPase_F1/V1/A1_a/bsu_nucl-bd"/>
</dbReference>
<dbReference type="EC" id="7.1.2.2" evidence="7"/>
<dbReference type="OrthoDB" id="9803053at2"/>
<dbReference type="Gene3D" id="2.40.50.100">
    <property type="match status" value="1"/>
</dbReference>
<dbReference type="FunFam" id="3.40.50.300:FF:000675">
    <property type="entry name" value="V-type ATP synthase alpha chain"/>
    <property type="match status" value="1"/>
</dbReference>
<feature type="domain" description="ATPase F1/V1/A1 complex alpha/beta subunit N-terminal" evidence="9">
    <location>
        <begin position="6"/>
        <end position="65"/>
    </location>
</feature>
<dbReference type="GO" id="GO:0042777">
    <property type="term" value="P:proton motive force-driven plasma membrane ATP synthesis"/>
    <property type="evidence" value="ECO:0007669"/>
    <property type="project" value="UniProtKB-UniRule"/>
</dbReference>
<evidence type="ECO:0000256" key="3">
    <source>
        <dbReference type="ARBA" id="ARBA00022741"/>
    </source>
</evidence>
<dbReference type="Pfam" id="PF00006">
    <property type="entry name" value="ATP-synt_ab"/>
    <property type="match status" value="1"/>
</dbReference>
<dbReference type="Proteomes" id="UP000287605">
    <property type="component" value="Unassembled WGS sequence"/>
</dbReference>
<dbReference type="GO" id="GO:0005524">
    <property type="term" value="F:ATP binding"/>
    <property type="evidence" value="ECO:0007669"/>
    <property type="project" value="UniProtKB-UniRule"/>
</dbReference>
<dbReference type="SUPFAM" id="SSF47917">
    <property type="entry name" value="C-terminal domain of alpha and beta subunits of F1 ATP synthase"/>
    <property type="match status" value="1"/>
</dbReference>
<dbReference type="PROSITE" id="PS00152">
    <property type="entry name" value="ATPASE_ALPHA_BETA"/>
    <property type="match status" value="1"/>
</dbReference>
<keyword evidence="7" id="KW-0066">ATP synthesis</keyword>
<dbReference type="RefSeq" id="WP_126807827.1">
    <property type="nucleotide sequence ID" value="NZ_NGKA01000005.1"/>
</dbReference>
<proteinExistence type="inferred from homology"/>
<dbReference type="InterPro" id="IPR055190">
    <property type="entry name" value="ATP-synt_VA_C"/>
</dbReference>
<dbReference type="Gene3D" id="1.10.1140.10">
    <property type="entry name" value="Bovine Mitochondrial F1-atpase, Atp Synthase Beta Chain, Chain D, domain 3"/>
    <property type="match status" value="1"/>
</dbReference>
<dbReference type="EMBL" id="NGKA01000005">
    <property type="protein sequence ID" value="RSU13527.1"/>
    <property type="molecule type" value="Genomic_DNA"/>
</dbReference>
<comment type="similarity">
    <text evidence="1 7">Belongs to the ATPase alpha/beta chains family.</text>
</comment>
<dbReference type="CDD" id="cd18111">
    <property type="entry name" value="ATP-synt_V_A-type_alpha_C"/>
    <property type="match status" value="1"/>
</dbReference>
<evidence type="ECO:0000256" key="1">
    <source>
        <dbReference type="ARBA" id="ARBA00008936"/>
    </source>
</evidence>
<evidence type="ECO:0000256" key="5">
    <source>
        <dbReference type="ARBA" id="ARBA00022967"/>
    </source>
</evidence>
<dbReference type="PANTHER" id="PTHR43607">
    <property type="entry name" value="V-TYPE PROTON ATPASE CATALYTIC SUBUNIT A"/>
    <property type="match status" value="1"/>
</dbReference>
<evidence type="ECO:0000256" key="2">
    <source>
        <dbReference type="ARBA" id="ARBA00022448"/>
    </source>
</evidence>
<keyword evidence="2 7" id="KW-0813">Transport</keyword>
<dbReference type="Pfam" id="PF02874">
    <property type="entry name" value="ATP-synt_ab_N"/>
    <property type="match status" value="1"/>
</dbReference>
<dbReference type="InterPro" id="IPR022878">
    <property type="entry name" value="V-ATPase_asu"/>
</dbReference>
<evidence type="ECO:0000259" key="8">
    <source>
        <dbReference type="Pfam" id="PF00006"/>
    </source>
</evidence>
<dbReference type="AlphaFoldDB" id="A0A430AZL3"/>
<evidence type="ECO:0000259" key="9">
    <source>
        <dbReference type="Pfam" id="PF02874"/>
    </source>
</evidence>
<feature type="domain" description="ATPsynthase alpha/beta subunit barrel-sandwich" evidence="10">
    <location>
        <begin position="109"/>
        <end position="193"/>
    </location>
</feature>
<dbReference type="SUPFAM" id="SSF50615">
    <property type="entry name" value="N-terminal domain of alpha and beta subunits of F1 ATP synthase"/>
    <property type="match status" value="1"/>
</dbReference>
<keyword evidence="7" id="KW-0375">Hydrogen ion transport</keyword>
<evidence type="ECO:0000313" key="12">
    <source>
        <dbReference type="EMBL" id="RSU13527.1"/>
    </source>
</evidence>
<name>A0A430AZL3_9ENTE</name>
<dbReference type="PANTHER" id="PTHR43607:SF1">
    <property type="entry name" value="H(+)-TRANSPORTING TWO-SECTOR ATPASE"/>
    <property type="match status" value="1"/>
</dbReference>
<keyword evidence="3 7" id="KW-0547">Nucleotide-binding</keyword>
<keyword evidence="6 7" id="KW-0406">Ion transport</keyword>
<dbReference type="InterPro" id="IPR027417">
    <property type="entry name" value="P-loop_NTPase"/>
</dbReference>
<dbReference type="Gene3D" id="2.40.30.20">
    <property type="match status" value="1"/>
</dbReference>
<dbReference type="InterPro" id="IPR024034">
    <property type="entry name" value="ATPase_F1/V1_b/a_C"/>
</dbReference>
<keyword evidence="4 7" id="KW-0067">ATP-binding</keyword>
<dbReference type="CDD" id="cd01134">
    <property type="entry name" value="V_A-ATPase_A"/>
    <property type="match status" value="1"/>
</dbReference>
<dbReference type="Gene3D" id="3.40.50.300">
    <property type="entry name" value="P-loop containing nucleotide triphosphate hydrolases"/>
    <property type="match status" value="1"/>
</dbReference>
<gene>
    <name evidence="7" type="primary">atpA</name>
    <name evidence="12" type="ORF">CBF29_04545</name>
</gene>
<keyword evidence="5 7" id="KW-1278">Translocase</keyword>